<dbReference type="InterPro" id="IPR013042">
    <property type="entry name" value="DUF1592"/>
</dbReference>
<dbReference type="EMBL" id="LECT01000031">
    <property type="protein sequence ID" value="KLU03798.1"/>
    <property type="molecule type" value="Genomic_DNA"/>
</dbReference>
<gene>
    <name evidence="6" type="ORF">RISK_004205</name>
</gene>
<dbReference type="Pfam" id="PF07627">
    <property type="entry name" value="PSCyt3"/>
    <property type="match status" value="1"/>
</dbReference>
<keyword evidence="7" id="KW-1185">Reference proteome</keyword>
<keyword evidence="1 3" id="KW-0479">Metal-binding</keyword>
<dbReference type="InterPro" id="IPR013036">
    <property type="entry name" value="DUF1587"/>
</dbReference>
<evidence type="ECO:0000256" key="4">
    <source>
        <dbReference type="SAM" id="SignalP"/>
    </source>
</evidence>
<accession>A0A0J1BB70</accession>
<dbReference type="InterPro" id="IPR009056">
    <property type="entry name" value="Cyt_c-like_dom"/>
</dbReference>
<keyword evidence="2 3" id="KW-0408">Iron</keyword>
<evidence type="ECO:0000259" key="5">
    <source>
        <dbReference type="PROSITE" id="PS51007"/>
    </source>
</evidence>
<feature type="signal peptide" evidence="4">
    <location>
        <begin position="1"/>
        <end position="26"/>
    </location>
</feature>
<dbReference type="InterPro" id="IPR013039">
    <property type="entry name" value="DUF1588"/>
</dbReference>
<dbReference type="InterPro" id="IPR011478">
    <property type="entry name" value="DUF1585"/>
</dbReference>
<dbReference type="PATRIC" id="fig|595434.4.peg.3987"/>
<dbReference type="Pfam" id="PF07637">
    <property type="entry name" value="PSD5"/>
    <property type="match status" value="1"/>
</dbReference>
<evidence type="ECO:0000313" key="7">
    <source>
        <dbReference type="Proteomes" id="UP000036367"/>
    </source>
</evidence>
<dbReference type="GO" id="GO:0046872">
    <property type="term" value="F:metal ion binding"/>
    <property type="evidence" value="ECO:0007669"/>
    <property type="project" value="UniProtKB-KW"/>
</dbReference>
<dbReference type="Proteomes" id="UP000036367">
    <property type="component" value="Unassembled WGS sequence"/>
</dbReference>
<dbReference type="InterPro" id="IPR011429">
    <property type="entry name" value="Cyt_c_Planctomycete-type"/>
</dbReference>
<evidence type="ECO:0000313" key="6">
    <source>
        <dbReference type="EMBL" id="KLU03798.1"/>
    </source>
</evidence>
<dbReference type="OrthoDB" id="175242at2"/>
<dbReference type="GO" id="GO:0009055">
    <property type="term" value="F:electron transfer activity"/>
    <property type="evidence" value="ECO:0007669"/>
    <property type="project" value="InterPro"/>
</dbReference>
<dbReference type="Pfam" id="PF13385">
    <property type="entry name" value="Laminin_G_3"/>
    <property type="match status" value="1"/>
</dbReference>
<dbReference type="Pfam" id="PF07624">
    <property type="entry name" value="PSD2"/>
    <property type="match status" value="1"/>
</dbReference>
<evidence type="ECO:0000256" key="3">
    <source>
        <dbReference type="PROSITE-ProRule" id="PRU00433"/>
    </source>
</evidence>
<keyword evidence="3" id="KW-0349">Heme</keyword>
<comment type="caution">
    <text evidence="6">The sequence shown here is derived from an EMBL/GenBank/DDBJ whole genome shotgun (WGS) entry which is preliminary data.</text>
</comment>
<proteinExistence type="predicted"/>
<feature type="domain" description="Cytochrome c" evidence="5">
    <location>
        <begin position="263"/>
        <end position="357"/>
    </location>
</feature>
<protein>
    <submittedName>
        <fullName evidence="6">Signal peptide protein</fullName>
    </submittedName>
</protein>
<dbReference type="RefSeq" id="WP_047815492.1">
    <property type="nucleotide sequence ID" value="NZ_LECT01000031.1"/>
</dbReference>
<dbReference type="SUPFAM" id="SSF49899">
    <property type="entry name" value="Concanavalin A-like lectins/glucanases"/>
    <property type="match status" value="1"/>
</dbReference>
<keyword evidence="4" id="KW-0732">Signal</keyword>
<dbReference type="Pfam" id="PF07635">
    <property type="entry name" value="PSCyt1"/>
    <property type="match status" value="1"/>
</dbReference>
<dbReference type="PROSITE" id="PS51007">
    <property type="entry name" value="CYTC"/>
    <property type="match status" value="1"/>
</dbReference>
<dbReference type="AlphaFoldDB" id="A0A0J1BB70"/>
<dbReference type="STRING" id="595434.RISK_004205"/>
<dbReference type="PANTHER" id="PTHR35889:SF3">
    <property type="entry name" value="F-BOX DOMAIN-CONTAINING PROTEIN"/>
    <property type="match status" value="1"/>
</dbReference>
<dbReference type="InterPro" id="IPR013320">
    <property type="entry name" value="ConA-like_dom_sf"/>
</dbReference>
<dbReference type="Pfam" id="PF07626">
    <property type="entry name" value="PSD3"/>
    <property type="match status" value="1"/>
</dbReference>
<dbReference type="InterPro" id="IPR013043">
    <property type="entry name" value="DUF1595"/>
</dbReference>
<dbReference type="GO" id="GO:0020037">
    <property type="term" value="F:heme binding"/>
    <property type="evidence" value="ECO:0007669"/>
    <property type="project" value="InterPro"/>
</dbReference>
<sequence length="878" mass="96096">MQWRRPSFVMLVCGVFVLMHPPPSHAADAFRVSNGLTAFYTFEAERGDTIKDRSGNGKPLDLKIEKASAVAWGEGVLEVRSATKIESIGSAGKLVGQAKRANALTVEAWIKPRNTSQKGPARIVSLSNNSVQRNLTLGQEADHYQVRLRTTATSDNGLPETNSGTGKAETKLAHVVFTRASDGSVRFYVDGRQTASKKVSGTLANWDGDFPLVLVNERSLGRPWLGELHLVAIYSRALSGSDVSQNFRAGPNAGVDPHETQRLAMARAEQTFATKVAPLLARRCLECHDSTLKKGDLDLSHKLAALAGGESGRVIVPGSAESSLLWDQIESGDMPPQGPGLSAAERASVKGWIDGGAVWSIDRIDPAVYASNPGASDSWVQRLTTSEYIETVRSAVGVDISKEAKQMLPPDLRADGFSNTAYNLNVDLKHIEAYSQLAEKIVQQMDILEFSKRFSKSQSLNTDATARDLVAKTGEWLFRGPLDEREVSNYSGVLTAVASAGGSFEQGVGLMLEAMLQSPRFIYRIEQQPSGGGSQRVSDFELASRMSYILWGGPPDSELLKAAREGRLADEGRCRKEVERMLQDRRAVERSKQFATDWLNLNRLAHLQPNQKRYPQWTAELGRDMRDETLAYFEEVVWKQGRPLNELFDAQFTYATPRLAKHYGLKPQGDGLRRYDLSDQPARGGLLTQGSVLTIGGDDASMVTRGLFVMRDLLRGVMGAPPPGVDTTPVPPKPGVTHRDVAEDRIRSESCGGCHIKFEPLAFGLEPFDGLGAFHRQDEFGNALRSDGQLVIPGKAKPQKYETPAELMKLLSSSDRVRQTLTWKVTQFALGRPLGARDATEVQRIHQAASTAGGRYTDLITAVVMSDLVQEARSPDEP</sequence>
<dbReference type="Gene3D" id="2.60.120.200">
    <property type="match status" value="1"/>
</dbReference>
<name>A0A0J1BB70_RHOIS</name>
<dbReference type="Pfam" id="PF07631">
    <property type="entry name" value="PSD4"/>
    <property type="match status" value="1"/>
</dbReference>
<dbReference type="PANTHER" id="PTHR35889">
    <property type="entry name" value="CYCLOINULO-OLIGOSACCHARIDE FRUCTANOTRANSFERASE-RELATED"/>
    <property type="match status" value="1"/>
</dbReference>
<evidence type="ECO:0000256" key="2">
    <source>
        <dbReference type="ARBA" id="ARBA00023004"/>
    </source>
</evidence>
<organism evidence="6 7">
    <name type="scientific">Rhodopirellula islandica</name>
    <dbReference type="NCBI Taxonomy" id="595434"/>
    <lineage>
        <taxon>Bacteria</taxon>
        <taxon>Pseudomonadati</taxon>
        <taxon>Planctomycetota</taxon>
        <taxon>Planctomycetia</taxon>
        <taxon>Pirellulales</taxon>
        <taxon>Pirellulaceae</taxon>
        <taxon>Rhodopirellula</taxon>
    </lineage>
</organism>
<reference evidence="6" key="1">
    <citation type="submission" date="2015-05" db="EMBL/GenBank/DDBJ databases">
        <title>Permanent draft genome of Rhodopirellula islandicus K833.</title>
        <authorList>
            <person name="Kizina J."/>
            <person name="Richter M."/>
            <person name="Glockner F.O."/>
            <person name="Harder J."/>
        </authorList>
    </citation>
    <scope>NUCLEOTIDE SEQUENCE [LARGE SCALE GENOMIC DNA]</scope>
    <source>
        <strain evidence="6">K833</strain>
    </source>
</reference>
<evidence type="ECO:0000256" key="1">
    <source>
        <dbReference type="ARBA" id="ARBA00022723"/>
    </source>
</evidence>
<feature type="chain" id="PRO_5005247889" evidence="4">
    <location>
        <begin position="27"/>
        <end position="878"/>
    </location>
</feature>